<dbReference type="GO" id="GO:0016491">
    <property type="term" value="F:oxidoreductase activity"/>
    <property type="evidence" value="ECO:0007669"/>
    <property type="project" value="InterPro"/>
</dbReference>
<keyword evidence="3" id="KW-1185">Reference proteome</keyword>
<dbReference type="CDD" id="cd02966">
    <property type="entry name" value="TlpA_like_family"/>
    <property type="match status" value="1"/>
</dbReference>
<comment type="caution">
    <text evidence="2">The sequence shown here is derived from an EMBL/GenBank/DDBJ whole genome shotgun (WGS) entry which is preliminary data.</text>
</comment>
<dbReference type="EMBL" id="SACK01000005">
    <property type="protein sequence ID" value="RVU00398.1"/>
    <property type="molecule type" value="Genomic_DNA"/>
</dbReference>
<dbReference type="PANTHER" id="PTHR42852">
    <property type="entry name" value="THIOL:DISULFIDE INTERCHANGE PROTEIN DSBE"/>
    <property type="match status" value="1"/>
</dbReference>
<evidence type="ECO:0000259" key="1">
    <source>
        <dbReference type="PROSITE" id="PS51352"/>
    </source>
</evidence>
<evidence type="ECO:0000313" key="2">
    <source>
        <dbReference type="EMBL" id="RVU00398.1"/>
    </source>
</evidence>
<sequence>MIKPDKVWCEWKSAKEVLNTLINSKKPIVQQEDSIVNDAICYNFLVKISDTIIINSHNYTHYQLLIDKHTLLPLKIKQTAEGDAEKGGYNLGRVQMYQENIFSNYVINKSISQEEVRFKKQGFALQITAMLSNGEQIPELKVISLDGKNVMAQEFKNKVMLIELGATACPANTLANPMLNRLQNKYAKNGVLIFGIYCDDTAQQITKYRQSNNLAFPIYIAEKRQKRALKTVGTPGFYLVDSTGKILLSSNGYNDNLEADISQQIDKQLAQ</sequence>
<dbReference type="InterPro" id="IPR013766">
    <property type="entry name" value="Thioredoxin_domain"/>
</dbReference>
<accession>A0A437MRX0</accession>
<dbReference type="OrthoDB" id="9815205at2"/>
<name>A0A437MRX0_9SPHI</name>
<organism evidence="2 3">
    <name type="scientific">Mucilaginibacter limnophilus</name>
    <dbReference type="NCBI Taxonomy" id="1932778"/>
    <lineage>
        <taxon>Bacteria</taxon>
        <taxon>Pseudomonadati</taxon>
        <taxon>Bacteroidota</taxon>
        <taxon>Sphingobacteriia</taxon>
        <taxon>Sphingobacteriales</taxon>
        <taxon>Sphingobacteriaceae</taxon>
        <taxon>Mucilaginibacter</taxon>
    </lineage>
</organism>
<dbReference type="RefSeq" id="WP_127705580.1">
    <property type="nucleotide sequence ID" value="NZ_SACK01000005.1"/>
</dbReference>
<evidence type="ECO:0000313" key="3">
    <source>
        <dbReference type="Proteomes" id="UP000282759"/>
    </source>
</evidence>
<dbReference type="Pfam" id="PF08534">
    <property type="entry name" value="Redoxin"/>
    <property type="match status" value="1"/>
</dbReference>
<dbReference type="SUPFAM" id="SSF52833">
    <property type="entry name" value="Thioredoxin-like"/>
    <property type="match status" value="1"/>
</dbReference>
<dbReference type="PANTHER" id="PTHR42852:SF13">
    <property type="entry name" value="PROTEIN DIPZ"/>
    <property type="match status" value="1"/>
</dbReference>
<dbReference type="Proteomes" id="UP000282759">
    <property type="component" value="Unassembled WGS sequence"/>
</dbReference>
<proteinExistence type="predicted"/>
<dbReference type="Gene3D" id="3.40.30.10">
    <property type="entry name" value="Glutaredoxin"/>
    <property type="match status" value="1"/>
</dbReference>
<reference evidence="2 3" key="1">
    <citation type="submission" date="2019-01" db="EMBL/GenBank/DDBJ databases">
        <authorList>
            <person name="Chen W.-M."/>
        </authorList>
    </citation>
    <scope>NUCLEOTIDE SEQUENCE [LARGE SCALE GENOMIC DNA]</scope>
    <source>
        <strain evidence="2 3">YBJ-36</strain>
    </source>
</reference>
<dbReference type="InterPro" id="IPR050553">
    <property type="entry name" value="Thioredoxin_ResA/DsbE_sf"/>
</dbReference>
<feature type="domain" description="Thioredoxin" evidence="1">
    <location>
        <begin position="131"/>
        <end position="270"/>
    </location>
</feature>
<dbReference type="PROSITE" id="PS51352">
    <property type="entry name" value="THIOREDOXIN_2"/>
    <property type="match status" value="1"/>
</dbReference>
<dbReference type="InterPro" id="IPR013740">
    <property type="entry name" value="Redoxin"/>
</dbReference>
<dbReference type="InterPro" id="IPR036249">
    <property type="entry name" value="Thioredoxin-like_sf"/>
</dbReference>
<dbReference type="AlphaFoldDB" id="A0A437MRX0"/>
<gene>
    <name evidence="2" type="ORF">EOD41_13035</name>
</gene>
<protein>
    <submittedName>
        <fullName evidence="2">TlpA family protein disulfide reductase</fullName>
    </submittedName>
</protein>